<feature type="signal peptide" evidence="1">
    <location>
        <begin position="1"/>
        <end position="29"/>
    </location>
</feature>
<dbReference type="SUPFAM" id="SSF48452">
    <property type="entry name" value="TPR-like"/>
    <property type="match status" value="2"/>
</dbReference>
<evidence type="ECO:0000313" key="3">
    <source>
        <dbReference type="EMBL" id="EIT70207.1"/>
    </source>
</evidence>
<dbReference type="EMBL" id="AKGD01000001">
    <property type="protein sequence ID" value="EIT70207.1"/>
    <property type="molecule type" value="Genomic_DNA"/>
</dbReference>
<dbReference type="InterPro" id="IPR011990">
    <property type="entry name" value="TPR-like_helical_dom_sf"/>
</dbReference>
<dbReference type="STRING" id="1172194.WQQ_01570"/>
<dbReference type="AlphaFoldDB" id="I7ZET1"/>
<dbReference type="RefSeq" id="WP_007183303.1">
    <property type="nucleotide sequence ID" value="NZ_AKGD01000001.1"/>
</dbReference>
<organism evidence="3 4">
    <name type="scientific">Hydrocarboniphaga effusa AP103</name>
    <dbReference type="NCBI Taxonomy" id="1172194"/>
    <lineage>
        <taxon>Bacteria</taxon>
        <taxon>Pseudomonadati</taxon>
        <taxon>Pseudomonadota</taxon>
        <taxon>Gammaproteobacteria</taxon>
        <taxon>Nevskiales</taxon>
        <taxon>Nevskiaceae</taxon>
        <taxon>Hydrocarboniphaga</taxon>
    </lineage>
</organism>
<reference evidence="3" key="2">
    <citation type="submission" date="2012-05" db="EMBL/GenBank/DDBJ databases">
        <authorList>
            <person name="Park J.-H."/>
            <person name="Zylstra G.J."/>
            <person name="Chae J.-C."/>
        </authorList>
    </citation>
    <scope>NUCLEOTIDE SEQUENCE</scope>
    <source>
        <strain evidence="3">AP103</strain>
    </source>
</reference>
<dbReference type="PATRIC" id="fig|1172194.4.peg.150"/>
<keyword evidence="1" id="KW-0732">Signal</keyword>
<dbReference type="EMBL" id="AKGD01000001">
    <property type="protein sequence ID" value="EIT70020.1"/>
    <property type="molecule type" value="Genomic_DNA"/>
</dbReference>
<dbReference type="Pfam" id="PF14559">
    <property type="entry name" value="TPR_19"/>
    <property type="match status" value="1"/>
</dbReference>
<evidence type="ECO:0000313" key="2">
    <source>
        <dbReference type="EMBL" id="EIT70020.1"/>
    </source>
</evidence>
<name>I7ZET1_9GAMM</name>
<evidence type="ECO:0000256" key="1">
    <source>
        <dbReference type="SAM" id="SignalP"/>
    </source>
</evidence>
<dbReference type="Proteomes" id="UP000003704">
    <property type="component" value="Unassembled WGS sequence"/>
</dbReference>
<accession>I7ZET1</accession>
<keyword evidence="4" id="KW-1185">Reference proteome</keyword>
<gene>
    <name evidence="2" type="ORF">WQQ_01570</name>
    <name evidence="3" type="ORF">WQQ_03440</name>
</gene>
<dbReference type="SMART" id="SM00028">
    <property type="entry name" value="TPR"/>
    <property type="match status" value="4"/>
</dbReference>
<feature type="chain" id="PRO_5007674526" evidence="1">
    <location>
        <begin position="30"/>
        <end position="955"/>
    </location>
</feature>
<reference evidence="3 4" key="1">
    <citation type="journal article" date="2012" name="J. Bacteriol.">
        <title>Genome Sequence of n-Alkane-Degrading Hydrocarboniphaga effusa Strain AP103T (ATCC BAA-332T).</title>
        <authorList>
            <person name="Chang H.K."/>
            <person name="Zylstra G.J."/>
            <person name="Chae J.C."/>
        </authorList>
    </citation>
    <scope>NUCLEOTIDE SEQUENCE [LARGE SCALE GENOMIC DNA]</scope>
    <source>
        <strain evidence="3 4">AP103</strain>
    </source>
</reference>
<proteinExistence type="predicted"/>
<dbReference type="InterPro" id="IPR019734">
    <property type="entry name" value="TPR_rpt"/>
</dbReference>
<protein>
    <submittedName>
        <fullName evidence="3">Uncharacterized protein</fullName>
    </submittedName>
</protein>
<dbReference type="Gene3D" id="1.25.40.10">
    <property type="entry name" value="Tetratricopeptide repeat domain"/>
    <property type="match status" value="5"/>
</dbReference>
<sequence>MKLSPKQRSAGFTVTAFTAALLATTAAFAADNPSTIGDVANDNGRSSDGWFVVKTPSILRLEMSEAIPADIGVALEHYDRILELPAVDPVVRAEAMRRAAYLRVQRSDAGNGKPDDVKRAIKIYEQLLAETPNDPGNDRALYQLARAYQLDGNNDASIRSLQQLGERFPQSALVGDGLFRAAEQLFMRGHYDEAESAYAKVIAQGKETRYFETAEYKYGWALYQQAKYDQSLAAFLGILDRSFAAGSSNDLQAALAGVPKNREASAKETLHAASLSVVGLGGADNLNRYFERAGEPRYAPVLYRDTGEYLLKKQRYTDAASLYTTYRKRHPQSELSPEFQTLAIDAYKAGGFSDQVLLAKEEYAREFAPDSPYWASRKPSAEMLATTRGHYDDIARHYQALAQRTPETEAASRQKSFLTAADWYQRTLKLFPTDERTPQINVLYADALLDGGNPQQAAAEYTKAAYEYPNNTRAPEAAFAAVQVYQRMARDAGSAQRDAALKQSVDASLQLADKMPGHAQRNAVLTQSAEDLLTIGDDQKAIDIAGRVLADDARPSNEQRRRSLSVMADARFSLKQFDQAEVAYGSLLNAMPANDAQRGAVTDRLAASVYKQAEAARTAGDLKLAASTFLRVGQVAPASSIRVNADYDAAVAFADLKDWPATESTLEAFRSRYPQHALIADVDKRLAYAYEQDSKWSPAADAYSRIARRDSESPALRRDSAWLAANLYDKSRQPALTNQSYEFYLSSFPQPLDRAMQARRRLADLARDDLHDRANYQRWLQEIVTADAAAGSARTQDTQKMAAQASLEIGRDQALQARRVALSLPVEKSLPERMAATETAIATLTRAARFGDPDITTAATYELGSVYREFGQAIMKSSRPSNLNGDALEQYNILLEEQAFPFEEKAIKAYEANLARLQQGLWNDWIRQSAKALVELAPAKYGKQDQRDTVYDSLL</sequence>
<evidence type="ECO:0000313" key="4">
    <source>
        <dbReference type="Proteomes" id="UP000003704"/>
    </source>
</evidence>
<dbReference type="SUPFAM" id="SSF81901">
    <property type="entry name" value="HCP-like"/>
    <property type="match status" value="1"/>
</dbReference>
<comment type="caution">
    <text evidence="3">The sequence shown here is derived from an EMBL/GenBank/DDBJ whole genome shotgun (WGS) entry which is preliminary data.</text>
</comment>